<organism evidence="3 4">
    <name type="scientific">Cylicocyclus nassatus</name>
    <name type="common">Nematode worm</name>
    <dbReference type="NCBI Taxonomy" id="53992"/>
    <lineage>
        <taxon>Eukaryota</taxon>
        <taxon>Metazoa</taxon>
        <taxon>Ecdysozoa</taxon>
        <taxon>Nematoda</taxon>
        <taxon>Chromadorea</taxon>
        <taxon>Rhabditida</taxon>
        <taxon>Rhabditina</taxon>
        <taxon>Rhabditomorpha</taxon>
        <taxon>Strongyloidea</taxon>
        <taxon>Strongylidae</taxon>
        <taxon>Cylicocyclus</taxon>
    </lineage>
</organism>
<proteinExistence type="predicted"/>
<evidence type="ECO:0000256" key="2">
    <source>
        <dbReference type="SAM" id="SignalP"/>
    </source>
</evidence>
<evidence type="ECO:0000313" key="3">
    <source>
        <dbReference type="EMBL" id="CAJ0605099.1"/>
    </source>
</evidence>
<feature type="signal peptide" evidence="2">
    <location>
        <begin position="1"/>
        <end position="19"/>
    </location>
</feature>
<protein>
    <submittedName>
        <fullName evidence="3">Uncharacterized protein</fullName>
    </submittedName>
</protein>
<reference evidence="3" key="1">
    <citation type="submission" date="2023-07" db="EMBL/GenBank/DDBJ databases">
        <authorList>
            <consortium name="CYATHOMIX"/>
        </authorList>
    </citation>
    <scope>NUCLEOTIDE SEQUENCE</scope>
    <source>
        <strain evidence="3">N/A</strain>
    </source>
</reference>
<keyword evidence="2" id="KW-0732">Signal</keyword>
<feature type="region of interest" description="Disordered" evidence="1">
    <location>
        <begin position="162"/>
        <end position="187"/>
    </location>
</feature>
<dbReference type="AlphaFoldDB" id="A0AA36H7J0"/>
<gene>
    <name evidence="3" type="ORF">CYNAS_LOCUS17082</name>
</gene>
<sequence>MRTSIAVVLLLTAFDPIFTLKCFSFARHELKLEDIFDYGLVECPKTSIGCFYYPHWQCFEKKCGVAYSITGCLNNPNLCITNKTATKLNDVARCCYYSGCNYALYKYLTALNDSTPVHDFKDCDQSMKCDETPVTSTTTSDQFVTAPTVTYSSQESSTIVTRTSGVISSSTPGSTDTTNTPTATTLTSSSESNLATFRRLKMLRRMRRSMVVEKDDLLHYFKN</sequence>
<keyword evidence="4" id="KW-1185">Reference proteome</keyword>
<evidence type="ECO:0000256" key="1">
    <source>
        <dbReference type="SAM" id="MobiDB-lite"/>
    </source>
</evidence>
<comment type="caution">
    <text evidence="3">The sequence shown here is derived from an EMBL/GenBank/DDBJ whole genome shotgun (WGS) entry which is preliminary data.</text>
</comment>
<name>A0AA36H7J0_CYLNA</name>
<feature type="chain" id="PRO_5041302163" evidence="2">
    <location>
        <begin position="20"/>
        <end position="223"/>
    </location>
</feature>
<dbReference type="EMBL" id="CATQJL010000316">
    <property type="protein sequence ID" value="CAJ0605099.1"/>
    <property type="molecule type" value="Genomic_DNA"/>
</dbReference>
<dbReference type="Proteomes" id="UP001176961">
    <property type="component" value="Unassembled WGS sequence"/>
</dbReference>
<evidence type="ECO:0000313" key="4">
    <source>
        <dbReference type="Proteomes" id="UP001176961"/>
    </source>
</evidence>
<accession>A0AA36H7J0</accession>
<feature type="compositionally biased region" description="Low complexity" evidence="1">
    <location>
        <begin position="168"/>
        <end position="187"/>
    </location>
</feature>